<dbReference type="HAMAP" id="MF_02210">
    <property type="entry name" value="RimI"/>
    <property type="match status" value="1"/>
</dbReference>
<evidence type="ECO:0000256" key="1">
    <source>
        <dbReference type="ARBA" id="ARBA00005395"/>
    </source>
</evidence>
<name>A0ABW3HC42_9GAMM</name>
<feature type="binding site" evidence="5">
    <location>
        <begin position="70"/>
        <end position="72"/>
    </location>
    <ligand>
        <name>acetyl-CoA</name>
        <dbReference type="ChEBI" id="CHEBI:57288"/>
    </ligand>
</feature>
<dbReference type="PANTHER" id="PTHR43420">
    <property type="entry name" value="ACETYLTRANSFERASE"/>
    <property type="match status" value="1"/>
</dbReference>
<protein>
    <recommendedName>
        <fullName evidence="5 6">[Ribosomal protein bS18]-alanine N-acetyltransferase</fullName>
        <ecNumber evidence="5 6">2.3.1.266</ecNumber>
    </recommendedName>
</protein>
<evidence type="ECO:0000256" key="2">
    <source>
        <dbReference type="ARBA" id="ARBA00022490"/>
    </source>
</evidence>
<keyword evidence="8" id="KW-0418">Kinase</keyword>
<accession>A0ABW3HC42</accession>
<dbReference type="InterPro" id="IPR043690">
    <property type="entry name" value="RimI"/>
</dbReference>
<dbReference type="NCBIfam" id="TIGR01575">
    <property type="entry name" value="rimI"/>
    <property type="match status" value="1"/>
</dbReference>
<evidence type="ECO:0000313" key="9">
    <source>
        <dbReference type="Proteomes" id="UP001597044"/>
    </source>
</evidence>
<feature type="binding site" evidence="5">
    <location>
        <position position="109"/>
    </location>
    <ligand>
        <name>acetyl-CoA</name>
        <dbReference type="ChEBI" id="CHEBI:57288"/>
    </ligand>
</feature>
<gene>
    <name evidence="5 8" type="primary">rimI</name>
    <name evidence="8" type="ORF">ACFQ0F_00130</name>
</gene>
<keyword evidence="9" id="KW-1185">Reference proteome</keyword>
<dbReference type="GO" id="GO:0016301">
    <property type="term" value="F:kinase activity"/>
    <property type="evidence" value="ECO:0007669"/>
    <property type="project" value="UniProtKB-KW"/>
</dbReference>
<comment type="subcellular location">
    <subcellularLocation>
        <location evidence="5 6">Cytoplasm</location>
    </subcellularLocation>
</comment>
<evidence type="ECO:0000259" key="7">
    <source>
        <dbReference type="PROSITE" id="PS51186"/>
    </source>
</evidence>
<dbReference type="InterPro" id="IPR000182">
    <property type="entry name" value="GNAT_dom"/>
</dbReference>
<evidence type="ECO:0000256" key="3">
    <source>
        <dbReference type="ARBA" id="ARBA00022679"/>
    </source>
</evidence>
<dbReference type="PANTHER" id="PTHR43420:SF44">
    <property type="entry name" value="ACETYLTRANSFERASE YPEA"/>
    <property type="match status" value="1"/>
</dbReference>
<comment type="catalytic activity">
    <reaction evidence="5 6">
        <text>N-terminal L-alanyl-[ribosomal protein bS18] + acetyl-CoA = N-terminal N(alpha)-acetyl-L-alanyl-[ribosomal protein bS18] + CoA + H(+)</text>
        <dbReference type="Rhea" id="RHEA:43756"/>
        <dbReference type="Rhea" id="RHEA-COMP:10676"/>
        <dbReference type="Rhea" id="RHEA-COMP:10677"/>
        <dbReference type="ChEBI" id="CHEBI:15378"/>
        <dbReference type="ChEBI" id="CHEBI:57287"/>
        <dbReference type="ChEBI" id="CHEBI:57288"/>
        <dbReference type="ChEBI" id="CHEBI:64718"/>
        <dbReference type="ChEBI" id="CHEBI:83683"/>
        <dbReference type="EC" id="2.3.1.266"/>
    </reaction>
</comment>
<dbReference type="GO" id="GO:0008999">
    <property type="term" value="F:protein-N-terminal-alanine acetyltransferase activity"/>
    <property type="evidence" value="ECO:0007669"/>
    <property type="project" value="UniProtKB-EC"/>
</dbReference>
<dbReference type="Proteomes" id="UP001597044">
    <property type="component" value="Unassembled WGS sequence"/>
</dbReference>
<dbReference type="RefSeq" id="WP_340675171.1">
    <property type="nucleotide sequence ID" value="NZ_JBHTIT010000001.1"/>
</dbReference>
<feature type="domain" description="N-acetyltransferase" evidence="7">
    <location>
        <begin position="3"/>
        <end position="147"/>
    </location>
</feature>
<comment type="caution">
    <text evidence="5">Lacks conserved residue(s) required for the propagation of feature annotation.</text>
</comment>
<dbReference type="Gene3D" id="3.40.630.30">
    <property type="match status" value="1"/>
</dbReference>
<keyword evidence="8" id="KW-0689">Ribosomal protein</keyword>
<dbReference type="SUPFAM" id="SSF55729">
    <property type="entry name" value="Acyl-CoA N-acyltransferases (Nat)"/>
    <property type="match status" value="1"/>
</dbReference>
<dbReference type="EMBL" id="JBHTIT010000001">
    <property type="protein sequence ID" value="MFD0948814.1"/>
    <property type="molecule type" value="Genomic_DNA"/>
</dbReference>
<evidence type="ECO:0000256" key="5">
    <source>
        <dbReference type="HAMAP-Rule" id="MF_02210"/>
    </source>
</evidence>
<evidence type="ECO:0000256" key="6">
    <source>
        <dbReference type="RuleBase" id="RU363094"/>
    </source>
</evidence>
<comment type="caution">
    <text evidence="8">The sequence shown here is derived from an EMBL/GenBank/DDBJ whole genome shotgun (WGS) entry which is preliminary data.</text>
</comment>
<evidence type="ECO:0000256" key="4">
    <source>
        <dbReference type="ARBA" id="ARBA00023315"/>
    </source>
</evidence>
<comment type="function">
    <text evidence="5 6">Acetylates the N-terminal alanine of ribosomal protein bS18.</text>
</comment>
<feature type="active site" description="Proton acceptor" evidence="5">
    <location>
        <position position="104"/>
    </location>
</feature>
<keyword evidence="8" id="KW-0687">Ribonucleoprotein</keyword>
<dbReference type="InterPro" id="IPR016181">
    <property type="entry name" value="Acyl_CoA_acyltransferase"/>
</dbReference>
<dbReference type="InterPro" id="IPR006464">
    <property type="entry name" value="AcTrfase_RimI/Ard1"/>
</dbReference>
<keyword evidence="3 5" id="KW-0808">Transferase</keyword>
<dbReference type="Pfam" id="PF00583">
    <property type="entry name" value="Acetyltransf_1"/>
    <property type="match status" value="1"/>
</dbReference>
<dbReference type="GO" id="GO:0005840">
    <property type="term" value="C:ribosome"/>
    <property type="evidence" value="ECO:0007669"/>
    <property type="project" value="UniProtKB-KW"/>
</dbReference>
<reference evidence="9" key="1">
    <citation type="journal article" date="2019" name="Int. J. Syst. Evol. Microbiol.">
        <title>The Global Catalogue of Microorganisms (GCM) 10K type strain sequencing project: providing services to taxonomists for standard genome sequencing and annotation.</title>
        <authorList>
            <consortium name="The Broad Institute Genomics Platform"/>
            <consortium name="The Broad Institute Genome Sequencing Center for Infectious Disease"/>
            <person name="Wu L."/>
            <person name="Ma J."/>
        </authorList>
    </citation>
    <scope>NUCLEOTIDE SEQUENCE [LARGE SCALE GENOMIC DNA]</scope>
    <source>
        <strain evidence="9">CCUG 63419</strain>
    </source>
</reference>
<comment type="similarity">
    <text evidence="1 5 6">Belongs to the acetyltransferase family. RimI subfamily.</text>
</comment>
<dbReference type="EC" id="2.3.1.266" evidence="5 6"/>
<keyword evidence="2 5" id="KW-0963">Cytoplasm</keyword>
<dbReference type="InterPro" id="IPR050680">
    <property type="entry name" value="YpeA/RimI_acetyltransf"/>
</dbReference>
<evidence type="ECO:0000313" key="8">
    <source>
        <dbReference type="EMBL" id="MFD0948814.1"/>
    </source>
</evidence>
<keyword evidence="4 5" id="KW-0012">Acyltransferase</keyword>
<organism evidence="8 9">
    <name type="scientific">Paraperlucidibaca wandonensis</name>
    <dbReference type="NCBI Taxonomy" id="1268273"/>
    <lineage>
        <taxon>Bacteria</taxon>
        <taxon>Pseudomonadati</taxon>
        <taxon>Pseudomonadota</taxon>
        <taxon>Gammaproteobacteria</taxon>
        <taxon>Moraxellales</taxon>
        <taxon>Moraxellaceae</taxon>
        <taxon>Paraperlucidibaca</taxon>
    </lineage>
</organism>
<feature type="active site" description="Proton donor" evidence="5">
    <location>
        <position position="116"/>
    </location>
</feature>
<dbReference type="PROSITE" id="PS51186">
    <property type="entry name" value="GNAT"/>
    <property type="match status" value="1"/>
</dbReference>
<sequence length="147" mass="16307">MTSYFRDMSAADLAAVFAIEQVSHPSPWPMRGLEESLAAHKGIVLCDENERLLGYAFVQKIVDEAHLLDIAIAPSERGKGYGRLLMLHLMESVMTTGISLWFLEVRASNTGAIGLYTALGFNEMGLRRNYYRDAQGSEDAVLMAYTV</sequence>
<dbReference type="CDD" id="cd04301">
    <property type="entry name" value="NAT_SF"/>
    <property type="match status" value="1"/>
</dbReference>
<proteinExistence type="inferred from homology"/>